<feature type="domain" description="DJ-1/PfpI" evidence="1">
    <location>
        <begin position="21"/>
        <end position="195"/>
    </location>
</feature>
<gene>
    <name evidence="2" type="ordered locus">MHC_05275</name>
</gene>
<organism evidence="2 3">
    <name type="scientific">Mycoplasma haemocanis (strain Illinois)</name>
    <dbReference type="NCBI Taxonomy" id="1111676"/>
    <lineage>
        <taxon>Bacteria</taxon>
        <taxon>Bacillati</taxon>
        <taxon>Mycoplasmatota</taxon>
        <taxon>Mollicutes</taxon>
        <taxon>Mycoplasmataceae</taxon>
        <taxon>Mycoplasma</taxon>
    </lineage>
</organism>
<dbReference type="GO" id="GO:0005737">
    <property type="term" value="C:cytoplasm"/>
    <property type="evidence" value="ECO:0007669"/>
    <property type="project" value="TreeGrafter"/>
</dbReference>
<proteinExistence type="predicted"/>
<dbReference type="SUPFAM" id="SSF52317">
    <property type="entry name" value="Class I glutamine amidotransferase-like"/>
    <property type="match status" value="1"/>
</dbReference>
<evidence type="ECO:0000313" key="3">
    <source>
        <dbReference type="Proteomes" id="UP000009135"/>
    </source>
</evidence>
<dbReference type="STRING" id="1111676.MHC_05275"/>
<dbReference type="Gene3D" id="3.40.50.880">
    <property type="match status" value="1"/>
</dbReference>
<dbReference type="EMBL" id="CP003199">
    <property type="protein sequence ID" value="AEW45909.1"/>
    <property type="molecule type" value="Genomic_DNA"/>
</dbReference>
<dbReference type="PANTHER" id="PTHR48094">
    <property type="entry name" value="PROTEIN/NUCLEIC ACID DEGLYCASE DJ-1-RELATED"/>
    <property type="match status" value="1"/>
</dbReference>
<dbReference type="HOGENOM" id="CLU_000445_44_2_14"/>
<dbReference type="InterPro" id="IPR029062">
    <property type="entry name" value="Class_I_gatase-like"/>
</dbReference>
<dbReference type="Pfam" id="PF01965">
    <property type="entry name" value="DJ-1_PfpI"/>
    <property type="match status" value="1"/>
</dbReference>
<name>H6N8D7_MYCHN</name>
<dbReference type="InterPro" id="IPR050325">
    <property type="entry name" value="Prot/Nucl_acid_deglycase"/>
</dbReference>
<dbReference type="Proteomes" id="UP000009135">
    <property type="component" value="Chromosome"/>
</dbReference>
<reference evidence="2 3" key="1">
    <citation type="journal article" date="2012" name="J. Bacteriol.">
        <title>Complete genome sequence of Mycoplasma haemocanis strain Illinois.</title>
        <authorList>
            <person name="do Nascimento N.C."/>
            <person name="Guimaraes A.M."/>
            <person name="Santos A.P."/>
            <person name="Sanmiguel P.J."/>
            <person name="Messick J.B."/>
        </authorList>
    </citation>
    <scope>NUCLEOTIDE SEQUENCE [LARGE SCALE GENOMIC DNA]</scope>
    <source>
        <strain evidence="2 3">Illinois</strain>
    </source>
</reference>
<accession>H6N8D7</accession>
<dbReference type="AlphaFoldDB" id="H6N8D7"/>
<sequence>MDGGSNPLTSTTLFKMSKQIRIAAITPDSVEDMELLVPVDIWKRANFIVDVIVYNTKTSFSLNYSGLRVSSSLKIKDINMVQYDAIFLPGGPKWKDFLNPASIEKDTSDPKLHVTLEKFFNDPEKWIIAICGAPAALMCILDEKARDIKYTCYNSPEVIGDFTQNWLNKKVVIDKQIITGQNAGCSMELAFAVIEKLAGIELAKQLAGKLLYNYEGTKQETE</sequence>
<dbReference type="KEGG" id="mhe:MHC_05275"/>
<dbReference type="PANTHER" id="PTHR48094:SF12">
    <property type="entry name" value="PARKINSON DISEASE PROTEIN 7 HOMOLOG"/>
    <property type="match status" value="1"/>
</dbReference>
<evidence type="ECO:0000313" key="2">
    <source>
        <dbReference type="EMBL" id="AEW45909.1"/>
    </source>
</evidence>
<dbReference type="InterPro" id="IPR002818">
    <property type="entry name" value="DJ-1/PfpI"/>
</dbReference>
<protein>
    <recommendedName>
        <fullName evidence="1">DJ-1/PfpI domain-containing protein</fullName>
    </recommendedName>
</protein>
<dbReference type="CDD" id="cd03135">
    <property type="entry name" value="GATase1_DJ-1"/>
    <property type="match status" value="1"/>
</dbReference>
<evidence type="ECO:0000259" key="1">
    <source>
        <dbReference type="Pfam" id="PF01965"/>
    </source>
</evidence>
<keyword evidence="3" id="KW-1185">Reference proteome</keyword>